<protein>
    <submittedName>
        <fullName evidence="4">Beta-lactamase/transpeptidase-like protein</fullName>
    </submittedName>
</protein>
<dbReference type="InterPro" id="IPR001466">
    <property type="entry name" value="Beta-lactam-related"/>
</dbReference>
<keyword evidence="5" id="KW-1185">Reference proteome</keyword>
<dbReference type="Gene3D" id="3.40.710.10">
    <property type="entry name" value="DD-peptidase/beta-lactamase superfamily"/>
    <property type="match status" value="1"/>
</dbReference>
<dbReference type="GeneID" id="54584692"/>
<feature type="domain" description="Beta-lactamase-related" evidence="3">
    <location>
        <begin position="16"/>
        <end position="440"/>
    </location>
</feature>
<dbReference type="AlphaFoldDB" id="A0A6A6J3R4"/>
<dbReference type="InterPro" id="IPR012338">
    <property type="entry name" value="Beta-lactam/transpept-like"/>
</dbReference>
<evidence type="ECO:0000313" key="5">
    <source>
        <dbReference type="Proteomes" id="UP000800094"/>
    </source>
</evidence>
<gene>
    <name evidence="4" type="ORF">BU26DRAFT_536651</name>
</gene>
<evidence type="ECO:0000259" key="3">
    <source>
        <dbReference type="Pfam" id="PF00144"/>
    </source>
</evidence>
<dbReference type="SUPFAM" id="SSF56601">
    <property type="entry name" value="beta-lactamase/transpeptidase-like"/>
    <property type="match status" value="1"/>
</dbReference>
<dbReference type="OrthoDB" id="5946976at2759"/>
<dbReference type="Proteomes" id="UP000800094">
    <property type="component" value="Unassembled WGS sequence"/>
</dbReference>
<evidence type="ECO:0000313" key="4">
    <source>
        <dbReference type="EMBL" id="KAF2256540.1"/>
    </source>
</evidence>
<dbReference type="PANTHER" id="PTHR46825">
    <property type="entry name" value="D-ALANYL-D-ALANINE-CARBOXYPEPTIDASE/ENDOPEPTIDASE AMPH"/>
    <property type="match status" value="1"/>
</dbReference>
<sequence length="607" mass="67811">MEGRAARERLQGQIDTIGHIMELTGCPSVGIGVLHQGQTIFEHFQGLSDVTRKVQVDKDTCYMIGSLTKAFVSASCGILVEEGKLDWAEPMATYIPFHQKNDPVIAQRACLADALSHSSGFPQIDISWYGADGESILDPGDLLHVTSHMPVFPDFRAKLHYSNWPYALAGRIIEAVGGNDASDGWGGFVQKRIFDQLSMSRSTTSRADLVDRNFAEPHTVLSSRQPARLPVPDISSKTITGAAMAIWSTVPDMLTWSKAILERLKAENQHDESKTTTSRVAGRSALGNDGKDGDHGDLRGVNNGYTDSKRTQDGWPARTTDLTSSEPQMDLKMSTPGEAVRKQENPLRQVLHITSHRFPITDDTVHENTYGFGWARHQIPSCHLGWLSINGPQKCHIIGAQSQPRLLLYHGGQVTGYLNSIYVFPETDSAIVVLTNAQSLGDCSDLVGQALVQALFKMEPELDFRSIAASISGEHLLRFDEMKTEYESNRVPNTKSPDLREVEGVFMNSDIRVKINVSRVGNENGRLEMRLNDRESQRHRLQHYHYDTFGFLPESRDEKELRCLVDYGSYQQFLLSFVRGEQCEITGLEWVMENGFPPLRFERLSSD</sequence>
<dbReference type="RefSeq" id="XP_033691544.1">
    <property type="nucleotide sequence ID" value="XM_033831362.1"/>
</dbReference>
<evidence type="ECO:0000256" key="2">
    <source>
        <dbReference type="SAM" id="MobiDB-lite"/>
    </source>
</evidence>
<dbReference type="EMBL" id="ML987189">
    <property type="protein sequence ID" value="KAF2256540.1"/>
    <property type="molecule type" value="Genomic_DNA"/>
</dbReference>
<proteinExistence type="inferred from homology"/>
<accession>A0A6A6J3R4</accession>
<dbReference type="InterPro" id="IPR050491">
    <property type="entry name" value="AmpC-like"/>
</dbReference>
<dbReference type="Pfam" id="PF00144">
    <property type="entry name" value="Beta-lactamase"/>
    <property type="match status" value="1"/>
</dbReference>
<feature type="compositionally biased region" description="Basic and acidic residues" evidence="2">
    <location>
        <begin position="289"/>
        <end position="298"/>
    </location>
</feature>
<organism evidence="4 5">
    <name type="scientific">Trematosphaeria pertusa</name>
    <dbReference type="NCBI Taxonomy" id="390896"/>
    <lineage>
        <taxon>Eukaryota</taxon>
        <taxon>Fungi</taxon>
        <taxon>Dikarya</taxon>
        <taxon>Ascomycota</taxon>
        <taxon>Pezizomycotina</taxon>
        <taxon>Dothideomycetes</taxon>
        <taxon>Pleosporomycetidae</taxon>
        <taxon>Pleosporales</taxon>
        <taxon>Massarineae</taxon>
        <taxon>Trematosphaeriaceae</taxon>
        <taxon>Trematosphaeria</taxon>
    </lineage>
</organism>
<reference evidence="4" key="1">
    <citation type="journal article" date="2020" name="Stud. Mycol.">
        <title>101 Dothideomycetes genomes: a test case for predicting lifestyles and emergence of pathogens.</title>
        <authorList>
            <person name="Haridas S."/>
            <person name="Albert R."/>
            <person name="Binder M."/>
            <person name="Bloem J."/>
            <person name="Labutti K."/>
            <person name="Salamov A."/>
            <person name="Andreopoulos B."/>
            <person name="Baker S."/>
            <person name="Barry K."/>
            <person name="Bills G."/>
            <person name="Bluhm B."/>
            <person name="Cannon C."/>
            <person name="Castanera R."/>
            <person name="Culley D."/>
            <person name="Daum C."/>
            <person name="Ezra D."/>
            <person name="Gonzalez J."/>
            <person name="Henrissat B."/>
            <person name="Kuo A."/>
            <person name="Liang C."/>
            <person name="Lipzen A."/>
            <person name="Lutzoni F."/>
            <person name="Magnuson J."/>
            <person name="Mondo S."/>
            <person name="Nolan M."/>
            <person name="Ohm R."/>
            <person name="Pangilinan J."/>
            <person name="Park H.-J."/>
            <person name="Ramirez L."/>
            <person name="Alfaro M."/>
            <person name="Sun H."/>
            <person name="Tritt A."/>
            <person name="Yoshinaga Y."/>
            <person name="Zwiers L.-H."/>
            <person name="Turgeon B."/>
            <person name="Goodwin S."/>
            <person name="Spatafora J."/>
            <person name="Crous P."/>
            <person name="Grigoriev I."/>
        </authorList>
    </citation>
    <scope>NUCLEOTIDE SEQUENCE</scope>
    <source>
        <strain evidence="4">CBS 122368</strain>
    </source>
</reference>
<feature type="region of interest" description="Disordered" evidence="2">
    <location>
        <begin position="267"/>
        <end position="339"/>
    </location>
</feature>
<comment type="similarity">
    <text evidence="1">Belongs to the peptidase S12 family.</text>
</comment>
<evidence type="ECO:0000256" key="1">
    <source>
        <dbReference type="ARBA" id="ARBA00038215"/>
    </source>
</evidence>
<name>A0A6A6J3R4_9PLEO</name>
<dbReference type="PANTHER" id="PTHR46825:SF14">
    <property type="entry name" value="BETA-LACTAMASE-RELATED DOMAIN-CONTAINING PROTEIN"/>
    <property type="match status" value="1"/>
</dbReference>